<evidence type="ECO:0000313" key="2">
    <source>
        <dbReference type="EMBL" id="CAK0885111.1"/>
    </source>
</evidence>
<organism evidence="2 3">
    <name type="scientific">Prorocentrum cordatum</name>
    <dbReference type="NCBI Taxonomy" id="2364126"/>
    <lineage>
        <taxon>Eukaryota</taxon>
        <taxon>Sar</taxon>
        <taxon>Alveolata</taxon>
        <taxon>Dinophyceae</taxon>
        <taxon>Prorocentrales</taxon>
        <taxon>Prorocentraceae</taxon>
        <taxon>Prorocentrum</taxon>
    </lineage>
</organism>
<gene>
    <name evidence="2" type="ORF">PCOR1329_LOCUS66818</name>
</gene>
<evidence type="ECO:0000313" key="3">
    <source>
        <dbReference type="Proteomes" id="UP001189429"/>
    </source>
</evidence>
<sequence length="1100" mass="120159">MLPFKGKQVLIKLICGGALPKELSENEFAKMLVRTARFLRWLAVGLYPEQFKLLESAQDKWSEGIDRRSVLCTVSIFCAMAALAGIWSDMSTKAAAAATPPSAAVASAASSPLFWAPPRRSYRTCARAANVKLLPVEVPQESCPGLFLVHCEPDVAPLCVGIDVKQRGPHKCYVGRERWSLPAGALDEAVLAARDRCVVVAFQMKPADRDDEDHRDSSLDGALDLFAGAGIEDNVAAVCRARRRRSHAARVAAGSPSSDRSLSPPSPASPAAQRGAAALRELGCSIRGIVPFDRRRLTWHGNCIPFGIAALTGDWDGVIAAATVDSTVDSDENAAAMASGLRRYSDCANLFGVSLRPVPTTALQAENIAQLSKYSSTAAASYTQKGYLGTYLEAAFALGGGHSSTLGDDVAARDAMDMVAGAGVEEEGAVDVANADDEHAEELDDDSCVRVHANLLQLLRDEVTDFEMIVKSLSRTGATKDGNGSVARCLLCPFKEYSTSSVNVKRDLLAHIANHHGLHRKCENGRDRKMGSGRYVASGTKQWKVIQALFDDDMLSKHQPNNLLQRSADLMRRSVSPPLRCLGVDKQIRLLLDHDGPRFVNFEEFAELVFRESILHEGRVRPMRARIVTRFKEAGSCVTHLLPGKVVQWLSLMEDVFSSPFVEEVRTNLMGELVDNTEFEHVSLDATLRTAMRVKGQANYREPAEIRAAAPFPDGVAKRRILTAKGRTSAAIGMWPVASEAASVVKAALRNHLPERALQQCVSVASDDPSATLFAELKQIMPQLKFLCLDPVHLAIVYNQAHWRKHSPGQAVLRIILNKFNKVSSDLNGAAWGAPYTGHQASSLSAAEGRAQSLIAGGGMQKRRAHKIIADLDANEPFVRKLEFIEALAALTSVYWEEVDRRTPAAPSKKLADVIANAAQHSRCEYLFNNLRMRHSLPARALPLLGSGTSPNEALHSEINRWFKNQPELYAQTLELQLGVNVIGKQMMHNSAMYAPTLRQLSSQTVAASVVCSFAISAAEWANHCASQAQEQRAPRKAQLPLALQRKAAEPLANKWKVDHKRMVVARKPAGQQQFIRTLKRPGAAKQRKRTPFSLVRKRS</sequence>
<comment type="caution">
    <text evidence="2">The sequence shown here is derived from an EMBL/GenBank/DDBJ whole genome shotgun (WGS) entry which is preliminary data.</text>
</comment>
<evidence type="ECO:0000256" key="1">
    <source>
        <dbReference type="SAM" id="MobiDB-lite"/>
    </source>
</evidence>
<feature type="region of interest" description="Disordered" evidence="1">
    <location>
        <begin position="249"/>
        <end position="274"/>
    </location>
</feature>
<name>A0ABN9WFD4_9DINO</name>
<protein>
    <submittedName>
        <fullName evidence="2">Uncharacterized protein</fullName>
    </submittedName>
</protein>
<dbReference type="Proteomes" id="UP001189429">
    <property type="component" value="Unassembled WGS sequence"/>
</dbReference>
<reference evidence="2" key="1">
    <citation type="submission" date="2023-10" db="EMBL/GenBank/DDBJ databases">
        <authorList>
            <person name="Chen Y."/>
            <person name="Shah S."/>
            <person name="Dougan E. K."/>
            <person name="Thang M."/>
            <person name="Chan C."/>
        </authorList>
    </citation>
    <scope>NUCLEOTIDE SEQUENCE [LARGE SCALE GENOMIC DNA]</scope>
</reference>
<accession>A0ABN9WFD4</accession>
<dbReference type="EMBL" id="CAUYUJ010018627">
    <property type="protein sequence ID" value="CAK0885111.1"/>
    <property type="molecule type" value="Genomic_DNA"/>
</dbReference>
<keyword evidence="3" id="KW-1185">Reference proteome</keyword>
<feature type="region of interest" description="Disordered" evidence="1">
    <location>
        <begin position="1080"/>
        <end position="1100"/>
    </location>
</feature>
<feature type="compositionally biased region" description="Basic residues" evidence="1">
    <location>
        <begin position="1086"/>
        <end position="1100"/>
    </location>
</feature>
<proteinExistence type="predicted"/>